<evidence type="ECO:0000313" key="1">
    <source>
        <dbReference type="EMBL" id="CRK96719.1"/>
    </source>
</evidence>
<organism evidence="1 2">
    <name type="scientific">Clunio marinus</name>
    <dbReference type="NCBI Taxonomy" id="568069"/>
    <lineage>
        <taxon>Eukaryota</taxon>
        <taxon>Metazoa</taxon>
        <taxon>Ecdysozoa</taxon>
        <taxon>Arthropoda</taxon>
        <taxon>Hexapoda</taxon>
        <taxon>Insecta</taxon>
        <taxon>Pterygota</taxon>
        <taxon>Neoptera</taxon>
        <taxon>Endopterygota</taxon>
        <taxon>Diptera</taxon>
        <taxon>Nematocera</taxon>
        <taxon>Chironomoidea</taxon>
        <taxon>Chironomidae</taxon>
        <taxon>Clunio</taxon>
    </lineage>
</organism>
<reference evidence="1 2" key="1">
    <citation type="submission" date="2015-04" db="EMBL/GenBank/DDBJ databases">
        <authorList>
            <person name="Syromyatnikov M.Y."/>
            <person name="Popov V.N."/>
        </authorList>
    </citation>
    <scope>NUCLEOTIDE SEQUENCE [LARGE SCALE GENOMIC DNA]</scope>
</reference>
<proteinExistence type="predicted"/>
<name>A0A1J1I8V2_9DIPT</name>
<protein>
    <submittedName>
        <fullName evidence="1">CLUMA_CG010070, isoform A</fullName>
    </submittedName>
</protein>
<gene>
    <name evidence="1" type="ORF">CLUMA_CG010070</name>
</gene>
<dbReference type="EMBL" id="CVRI01000044">
    <property type="protein sequence ID" value="CRK96719.1"/>
    <property type="molecule type" value="Genomic_DNA"/>
</dbReference>
<dbReference type="Proteomes" id="UP000183832">
    <property type="component" value="Unassembled WGS sequence"/>
</dbReference>
<sequence>MIKSICLGSPTYIRQNVQSNQEYLIWLFEASLAFDILNLSDNLSLIKCHNKQLQLMDLVNQIRMECKLHSKEIHSKIIIYLVILQSH</sequence>
<keyword evidence="2" id="KW-1185">Reference proteome</keyword>
<dbReference type="AlphaFoldDB" id="A0A1J1I8V2"/>
<accession>A0A1J1I8V2</accession>
<evidence type="ECO:0000313" key="2">
    <source>
        <dbReference type="Proteomes" id="UP000183832"/>
    </source>
</evidence>